<evidence type="ECO:0000256" key="2">
    <source>
        <dbReference type="ARBA" id="ARBA00009933"/>
    </source>
</evidence>
<dbReference type="Pfam" id="PF16665">
    <property type="entry name" value="NCOA_u2"/>
    <property type="match status" value="1"/>
</dbReference>
<evidence type="ECO:0000313" key="20">
    <source>
        <dbReference type="EMBL" id="AAL37875.1"/>
    </source>
</evidence>
<dbReference type="SUPFAM" id="SSF69125">
    <property type="entry name" value="Nuclear receptor coactivator interlocking domain"/>
    <property type="match status" value="1"/>
</dbReference>
<dbReference type="EMBL" id="AF443296">
    <property type="protein sequence ID" value="AAL37875.1"/>
    <property type="molecule type" value="mRNA"/>
</dbReference>
<comment type="similarity">
    <text evidence="2 16">Belongs to the SRC/p160 nuclear receptor coactivator family.</text>
</comment>
<evidence type="ECO:0000256" key="7">
    <source>
        <dbReference type="ARBA" id="ARBA00022737"/>
    </source>
</evidence>
<dbReference type="InterPro" id="IPR056193">
    <property type="entry name" value="bHLH_NCOA1-3"/>
</dbReference>
<feature type="compositionally biased region" description="Pro residues" evidence="17">
    <location>
        <begin position="1230"/>
        <end position="1240"/>
    </location>
</feature>
<dbReference type="GO" id="GO:0005667">
    <property type="term" value="C:transcription regulator complex"/>
    <property type="evidence" value="ECO:0007669"/>
    <property type="project" value="UniProtKB-ARBA"/>
</dbReference>
<accession>Q8UVH3</accession>
<protein>
    <recommendedName>
        <fullName evidence="16">Nuclear receptor coactivator</fullName>
    </recommendedName>
</protein>
<evidence type="ECO:0000256" key="4">
    <source>
        <dbReference type="ARBA" id="ARBA00022499"/>
    </source>
</evidence>
<dbReference type="OrthoDB" id="10035882at2759"/>
<dbReference type="Gene3D" id="4.10.280.10">
    <property type="entry name" value="Helix-loop-helix DNA-binding domain"/>
    <property type="match status" value="1"/>
</dbReference>
<feature type="region of interest" description="Disordered" evidence="17">
    <location>
        <begin position="900"/>
        <end position="928"/>
    </location>
</feature>
<organism evidence="20">
    <name type="scientific">Coturnix japonica</name>
    <name type="common">Japanese quail</name>
    <name type="synonym">Coturnix coturnix japonica</name>
    <dbReference type="NCBI Taxonomy" id="93934"/>
    <lineage>
        <taxon>Eukaryota</taxon>
        <taxon>Metazoa</taxon>
        <taxon>Chordata</taxon>
        <taxon>Craniata</taxon>
        <taxon>Vertebrata</taxon>
        <taxon>Euteleostomi</taxon>
        <taxon>Archelosauria</taxon>
        <taxon>Archosauria</taxon>
        <taxon>Dinosauria</taxon>
        <taxon>Saurischia</taxon>
        <taxon>Theropoda</taxon>
        <taxon>Coelurosauria</taxon>
        <taxon>Aves</taxon>
        <taxon>Neognathae</taxon>
        <taxon>Galloanserae</taxon>
        <taxon>Galliformes</taxon>
        <taxon>Phasianidae</taxon>
        <taxon>Perdicinae</taxon>
        <taxon>Coturnix</taxon>
    </lineage>
</organism>
<dbReference type="SUPFAM" id="SSF47459">
    <property type="entry name" value="HLH, helix-loop-helix DNA-binding domain"/>
    <property type="match status" value="1"/>
</dbReference>
<evidence type="ECO:0000256" key="6">
    <source>
        <dbReference type="ARBA" id="ARBA00022679"/>
    </source>
</evidence>
<dbReference type="SMART" id="SM01151">
    <property type="entry name" value="DUF1518"/>
    <property type="match status" value="2"/>
</dbReference>
<feature type="region of interest" description="Disordered" evidence="17">
    <location>
        <begin position="1217"/>
        <end position="1258"/>
    </location>
</feature>
<keyword evidence="13 16" id="KW-0539">Nucleus</keyword>
<proteinExistence type="evidence at transcript level"/>
<keyword evidence="7" id="KW-0677">Repeat</keyword>
<dbReference type="SMART" id="SM00091">
    <property type="entry name" value="PAS"/>
    <property type="match status" value="2"/>
</dbReference>
<dbReference type="PROSITE" id="PS50888">
    <property type="entry name" value="BHLH"/>
    <property type="match status" value="1"/>
</dbReference>
<feature type="compositionally biased region" description="Low complexity" evidence="17">
    <location>
        <begin position="426"/>
        <end position="435"/>
    </location>
</feature>
<dbReference type="GeneID" id="107312353"/>
<dbReference type="InterPro" id="IPR011598">
    <property type="entry name" value="bHLH_dom"/>
</dbReference>
<dbReference type="InterPro" id="IPR036638">
    <property type="entry name" value="HLH_DNA-bd_sf"/>
</dbReference>
<sequence>MSGLGDSSTDPANPDSRKRKGSPCDTAQSNEKRRREQENKYLEELAELLSANIGDIDTLSVKPDKCKILKKTVDQIQQMKRLEQEKAADDEVQKSDISSSSQGVIEKESLGPLLLEALDGFFFVVNREGRIVFVSENVTSYLGYNQEELMNTSVYSILHVGDHTEFVKNLLPKSLVNGVPWPQEATRRNSHTFSCRMLIRPPDEPGTENQEARQRYEVMQCFTVSQPKSFKEEGEDFQSCLICIARRLPRPAAVTPSESFVTKQDTTGKIISIDTSSLRAAGRTGWEDLVRKCIYAFFQPQGREPSYAKQLFQEVMTRGTAFSPSYRFTLSDGTVLSAHAKCKLCYPSSPEVQPFIMGIHIIDRDHGMLSPQENTNSAMALPRVSPSLNPNISPGQGMALPPSIPPSNGSMLANPGNQQPGAGLHSSNSSTSQTSFGCSPGNQIGANVALNQGQAGPQNSNHNLNLNSSPMNSPGITPPQFMSPRHRVSPGLVPQPRGPSNPFSPTMPTMHSPVGMANSGGGGSGGGGGGSRSFPTAPMNSLQGLSEGASTPVGYSTPPPVLRQLGSQSSPGRLGMQPMKAESKDSKEIASILSEMIQSDGGAGDGKPLDSGVLHGGERLTEGESKCSQATSHKLVQLLASTAEQQLRHADADTSCKDSLACAGTTGTLGASNPPSSTCPSSHSSLTERHKILHRLLQEGSPSDITTLAMEHDKKDNVPNPATTPTAPSQLPGTPDIKLESDAMKKKDVKDHQLLRYLLDKDEKELAAAPALSLDDVKVKVEKTEQMEPCNTTPVPLSKPPAAEEVKLESQGQFAAELEQLDQLLPSLEKAAQLPGLCGPERSESSVAVKPEMLAAPLQPSTAPRAPAGLNPVSSGQGMQAARAPFEFCDPLEPAQLRPVAFPTTNGSSPRPRAPAEQGRGTVPGPNHFPPDTGMSELEMGVPDHQFGQPSMGEQIPWTDNSMAPMNRGTLSKPEDPCITSQLDELLCPPTTPEGRNDEKALLEQLVSFLSGKDETELAELDRALGIDKLVQGGGLEALTERFQPQQATPPLMMEQKPGMYPQPYSSASPTTNLPAAFPGMVRQKPSFGPMPVQVPPPRGAFPTTMAMQPRQALSRPPTAPNQLRLQLQQRLQGQQQLIHQNRQAILNQFAANSPVGINMRAGMQQQMTPQPPLNAQMLAQRQRELYSQQHRQRQLMQQRAILMRQQSFGNNLPPSAGLPVQMGATRLPQAPPQQFPYPPNYGTSPGNPPTSTSPFSQLASSPEAALANRGGMVSRGMMGSVGGQFGAGMTPQMQQNIFQYSGSGMGQQNEPAFAPSLSPSSPLMSPQLPPSQSPMLQPAPPAPGYQSPDMKTWQQGAMANSNVFSQTGQTQPAPAQQGMYNNMSITVSMAGGNTNVQNMNPMAGQMQMNSLQMPGMNSMCSEQVNDPALRPTGLYCNQLSSTDLLKTEADGAQVQQVQVFADVQCTVNLVGDPYLNPPAPLGAPKATAVPPTPQGQQKSLLQQLLTE</sequence>
<evidence type="ECO:0000256" key="11">
    <source>
        <dbReference type="ARBA" id="ARBA00023159"/>
    </source>
</evidence>
<dbReference type="InterPro" id="IPR000014">
    <property type="entry name" value="PAS"/>
</dbReference>
<keyword evidence="5" id="KW-0597">Phosphoprotein</keyword>
<dbReference type="InterPro" id="IPR014920">
    <property type="entry name" value="Nuc_rcpt_coact_Ncoa-typ"/>
</dbReference>
<evidence type="ECO:0000259" key="18">
    <source>
        <dbReference type="PROSITE" id="PS50112"/>
    </source>
</evidence>
<reference evidence="20" key="2">
    <citation type="journal article" date="2002" name="Neuroendocrinology">
        <title>Steroid receptor coactivator SRC-1 exhibits high expression in steroid-sensitive brain areas regulating reproductive behaviors in the quail brain.</title>
        <authorList>
            <person name="Charlier T.D."/>
            <person name="Lakaye B."/>
            <person name="Ball G.F."/>
            <person name="Balthazart J."/>
        </authorList>
    </citation>
    <scope>NUCLEOTIDE SEQUENCE</scope>
</reference>
<dbReference type="GO" id="GO:0046983">
    <property type="term" value="F:protein dimerization activity"/>
    <property type="evidence" value="ECO:0007669"/>
    <property type="project" value="InterPro"/>
</dbReference>
<evidence type="ECO:0000256" key="16">
    <source>
        <dbReference type="PIRNR" id="PIRNR038181"/>
    </source>
</evidence>
<dbReference type="InterPro" id="IPR009110">
    <property type="entry name" value="Nuc_rcpt_coact"/>
</dbReference>
<dbReference type="GO" id="GO:0016922">
    <property type="term" value="F:nuclear receptor binding"/>
    <property type="evidence" value="ECO:0007669"/>
    <property type="project" value="UniProtKB-UniRule"/>
</dbReference>
<dbReference type="Pfam" id="PF07469">
    <property type="entry name" value="DUF1518"/>
    <property type="match status" value="2"/>
</dbReference>
<feature type="region of interest" description="Disordered" evidence="17">
    <location>
        <begin position="714"/>
        <end position="735"/>
    </location>
</feature>
<keyword evidence="6" id="KW-0808">Transferase</keyword>
<dbReference type="Pfam" id="PF08832">
    <property type="entry name" value="SRC-1"/>
    <property type="match status" value="1"/>
</dbReference>
<dbReference type="GO" id="GO:0005654">
    <property type="term" value="C:nucleoplasm"/>
    <property type="evidence" value="ECO:0007669"/>
    <property type="project" value="UniProtKB-ARBA"/>
</dbReference>
<feature type="domain" description="PAS" evidence="18">
    <location>
        <begin position="107"/>
        <end position="178"/>
    </location>
</feature>
<keyword evidence="14" id="KW-0012">Acyltransferase</keyword>
<keyword evidence="11 16" id="KW-0010">Activator</keyword>
<dbReference type="CDD" id="cd18948">
    <property type="entry name" value="bHLH-PAS_NCoA1_SRC1"/>
    <property type="match status" value="1"/>
</dbReference>
<dbReference type="InterPro" id="IPR017426">
    <property type="entry name" value="Nuclear_rcpt_coactivator"/>
</dbReference>
<feature type="compositionally biased region" description="Polar residues" evidence="17">
    <location>
        <begin position="436"/>
        <end position="458"/>
    </location>
</feature>
<dbReference type="SMART" id="SM00353">
    <property type="entry name" value="HLH"/>
    <property type="match status" value="1"/>
</dbReference>
<dbReference type="InterPro" id="IPR035965">
    <property type="entry name" value="PAS-like_dom_sf"/>
</dbReference>
<dbReference type="FunFam" id="3.30.450.20:FF:000031">
    <property type="entry name" value="Nuclear receptor coactivator"/>
    <property type="match status" value="1"/>
</dbReference>
<dbReference type="CTD" id="8648"/>
<keyword evidence="9" id="KW-0007">Acetylation</keyword>
<dbReference type="CDD" id="cd00130">
    <property type="entry name" value="PAS"/>
    <property type="match status" value="1"/>
</dbReference>
<keyword evidence="8" id="KW-0832">Ubl conjugation</keyword>
<feature type="compositionally biased region" description="Polar residues" evidence="17">
    <location>
        <begin position="406"/>
        <end position="420"/>
    </location>
</feature>
<name>Q8UVH3_COTJA</name>
<dbReference type="FunFam" id="4.10.280.10:FF:000008">
    <property type="entry name" value="Nuclear receptor coactivator"/>
    <property type="match status" value="1"/>
</dbReference>
<dbReference type="PIRSF" id="PIRSF038181">
    <property type="entry name" value="Nuclear_receptor_coactivator"/>
    <property type="match status" value="1"/>
</dbReference>
<dbReference type="GO" id="GO:0003713">
    <property type="term" value="F:transcription coactivator activity"/>
    <property type="evidence" value="ECO:0007669"/>
    <property type="project" value="InterPro"/>
</dbReference>
<comment type="catalytic activity">
    <reaction evidence="15">
        <text>L-lysyl-[protein] + acetyl-CoA = N(6)-acetyl-L-lysyl-[protein] + CoA + H(+)</text>
        <dbReference type="Rhea" id="RHEA:45948"/>
        <dbReference type="Rhea" id="RHEA-COMP:9752"/>
        <dbReference type="Rhea" id="RHEA-COMP:10731"/>
        <dbReference type="ChEBI" id="CHEBI:15378"/>
        <dbReference type="ChEBI" id="CHEBI:29969"/>
        <dbReference type="ChEBI" id="CHEBI:57287"/>
        <dbReference type="ChEBI" id="CHEBI:57288"/>
        <dbReference type="ChEBI" id="CHEBI:61930"/>
        <dbReference type="EC" id="2.3.1.48"/>
    </reaction>
</comment>
<evidence type="ECO:0000259" key="19">
    <source>
        <dbReference type="PROSITE" id="PS50888"/>
    </source>
</evidence>
<dbReference type="PANTHER" id="PTHR10684">
    <property type="entry name" value="NUCLEAR RECEPTOR COACTIVATOR"/>
    <property type="match status" value="1"/>
</dbReference>
<feature type="region of interest" description="Disordered" evidence="17">
    <location>
        <begin position="1"/>
        <end position="38"/>
    </location>
</feature>
<feature type="compositionally biased region" description="Polar residues" evidence="17">
    <location>
        <begin position="1"/>
        <end position="11"/>
    </location>
</feature>
<evidence type="ECO:0000256" key="1">
    <source>
        <dbReference type="ARBA" id="ARBA00004123"/>
    </source>
</evidence>
<dbReference type="KEGG" id="cjo:107312353"/>
<evidence type="ECO:0000256" key="8">
    <source>
        <dbReference type="ARBA" id="ARBA00022843"/>
    </source>
</evidence>
<dbReference type="InterPro" id="IPR028819">
    <property type="entry name" value="NCOA1_bHLH"/>
</dbReference>
<dbReference type="Pfam" id="PF00989">
    <property type="entry name" value="PAS"/>
    <property type="match status" value="1"/>
</dbReference>
<dbReference type="InterPro" id="IPR013767">
    <property type="entry name" value="PAS_fold"/>
</dbReference>
<dbReference type="InterPro" id="IPR037077">
    <property type="entry name" value="Nuc_rcpt_coact_Ncoa_int_sf"/>
</dbReference>
<dbReference type="Pfam" id="PF08815">
    <property type="entry name" value="Nuc_rec_co-act"/>
    <property type="match status" value="1"/>
</dbReference>
<feature type="compositionally biased region" description="Low complexity" evidence="17">
    <location>
        <begin position="672"/>
        <end position="685"/>
    </location>
</feature>
<keyword evidence="20" id="KW-0675">Receptor</keyword>
<dbReference type="Gene3D" id="3.30.450.20">
    <property type="entry name" value="PAS domain"/>
    <property type="match status" value="2"/>
</dbReference>
<dbReference type="PANTHER" id="PTHR10684:SF1">
    <property type="entry name" value="NUCLEAR RECEPTOR COACTIVATOR 1"/>
    <property type="match status" value="1"/>
</dbReference>
<evidence type="ECO:0000256" key="17">
    <source>
        <dbReference type="SAM" id="MobiDB-lite"/>
    </source>
</evidence>
<keyword evidence="12 16" id="KW-0804">Transcription</keyword>
<evidence type="ECO:0000256" key="5">
    <source>
        <dbReference type="ARBA" id="ARBA00022553"/>
    </source>
</evidence>
<evidence type="ECO:0000256" key="13">
    <source>
        <dbReference type="ARBA" id="ARBA00023242"/>
    </source>
</evidence>
<dbReference type="NCBIfam" id="TIGR00229">
    <property type="entry name" value="sensory_box"/>
    <property type="match status" value="1"/>
</dbReference>
<dbReference type="GO" id="GO:0032870">
    <property type="term" value="P:cellular response to hormone stimulus"/>
    <property type="evidence" value="ECO:0007669"/>
    <property type="project" value="TreeGrafter"/>
</dbReference>
<keyword evidence="4" id="KW-1017">Isopeptide bond</keyword>
<dbReference type="RefSeq" id="NP_001310146.1">
    <property type="nucleotide sequence ID" value="NM_001323217.1"/>
</dbReference>
<feature type="region of interest" description="Disordered" evidence="17">
    <location>
        <begin position="1482"/>
        <end position="1508"/>
    </location>
</feature>
<feature type="compositionally biased region" description="Pro residues" evidence="17">
    <location>
        <begin position="1328"/>
        <end position="1344"/>
    </location>
</feature>
<dbReference type="Pfam" id="PF14598">
    <property type="entry name" value="PAS_11"/>
    <property type="match status" value="1"/>
</dbReference>
<reference evidence="20" key="1">
    <citation type="submission" date="2001-11" db="EMBL/GenBank/DDBJ databases">
        <authorList>
            <person name="Charlier T."/>
            <person name="Lakaye B."/>
            <person name="Ball G.F."/>
            <person name="Balthazart J."/>
        </authorList>
    </citation>
    <scope>NUCLEOTIDE SEQUENCE</scope>
</reference>
<evidence type="ECO:0000256" key="14">
    <source>
        <dbReference type="ARBA" id="ARBA00023315"/>
    </source>
</evidence>
<feature type="region of interest" description="Disordered" evidence="17">
    <location>
        <begin position="386"/>
        <end position="551"/>
    </location>
</feature>
<feature type="compositionally biased region" description="Low complexity" evidence="17">
    <location>
        <begin position="1244"/>
        <end position="1257"/>
    </location>
</feature>
<feature type="region of interest" description="Disordered" evidence="17">
    <location>
        <begin position="1305"/>
        <end position="1347"/>
    </location>
</feature>
<dbReference type="PROSITE" id="PS50112">
    <property type="entry name" value="PAS"/>
    <property type="match status" value="1"/>
</dbReference>
<dbReference type="Gene3D" id="6.10.140.410">
    <property type="match status" value="1"/>
</dbReference>
<feature type="compositionally biased region" description="Low complexity" evidence="17">
    <location>
        <begin position="1495"/>
        <end position="1508"/>
    </location>
</feature>
<keyword evidence="10 16" id="KW-0805">Transcription regulation</keyword>
<dbReference type="SUPFAM" id="SSF55785">
    <property type="entry name" value="PYP-like sensor domain (PAS domain)"/>
    <property type="match status" value="2"/>
</dbReference>
<evidence type="ECO:0000256" key="15">
    <source>
        <dbReference type="ARBA" id="ARBA00048017"/>
    </source>
</evidence>
<evidence type="ECO:0000256" key="12">
    <source>
        <dbReference type="ARBA" id="ARBA00023163"/>
    </source>
</evidence>
<dbReference type="InterPro" id="IPR010011">
    <property type="entry name" value="NCO_DUF1518"/>
</dbReference>
<feature type="region of interest" description="Disordered" evidence="17">
    <location>
        <begin position="666"/>
        <end position="686"/>
    </location>
</feature>
<dbReference type="Pfam" id="PF23172">
    <property type="entry name" value="bHLH_NCOA"/>
    <property type="match status" value="1"/>
</dbReference>
<keyword evidence="3" id="KW-0488">Methylation</keyword>
<dbReference type="GO" id="GO:0061733">
    <property type="term" value="F:protein-lysine-acetyltransferase activity"/>
    <property type="evidence" value="ECO:0007669"/>
    <property type="project" value="UniProtKB-EC"/>
</dbReference>
<feature type="compositionally biased region" description="Gly residues" evidence="17">
    <location>
        <begin position="518"/>
        <end position="531"/>
    </location>
</feature>
<feature type="compositionally biased region" description="Low complexity" evidence="17">
    <location>
        <begin position="459"/>
        <end position="474"/>
    </location>
</feature>
<feature type="compositionally biased region" description="Low complexity" evidence="17">
    <location>
        <begin position="1315"/>
        <end position="1327"/>
    </location>
</feature>
<evidence type="ECO:0000256" key="10">
    <source>
        <dbReference type="ARBA" id="ARBA00023015"/>
    </source>
</evidence>
<dbReference type="InterPro" id="IPR014935">
    <property type="entry name" value="SRC/p160_LXXLL"/>
</dbReference>
<evidence type="ECO:0000256" key="9">
    <source>
        <dbReference type="ARBA" id="ARBA00022990"/>
    </source>
</evidence>
<comment type="subcellular location">
    <subcellularLocation>
        <location evidence="1 16">Nucleus</location>
    </subcellularLocation>
</comment>
<dbReference type="FunFam" id="3.30.450.20:FF:000007">
    <property type="entry name" value="Nuclear receptor coactivator"/>
    <property type="match status" value="1"/>
</dbReference>
<feature type="domain" description="BHLH" evidence="19">
    <location>
        <begin position="22"/>
        <end position="79"/>
    </location>
</feature>
<evidence type="ECO:0000256" key="3">
    <source>
        <dbReference type="ARBA" id="ARBA00022481"/>
    </source>
</evidence>
<dbReference type="GO" id="GO:0045944">
    <property type="term" value="P:positive regulation of transcription by RNA polymerase II"/>
    <property type="evidence" value="ECO:0007669"/>
    <property type="project" value="TreeGrafter"/>
</dbReference>